<evidence type="ECO:0000313" key="2">
    <source>
        <dbReference type="EMBL" id="EFN56835.1"/>
    </source>
</evidence>
<dbReference type="OMA" id="WHADGED"/>
<dbReference type="InParanoid" id="E1ZBD4"/>
<dbReference type="GeneID" id="17356144"/>
<dbReference type="eggNOG" id="ENOG502QS1G">
    <property type="taxonomic scope" value="Eukaryota"/>
</dbReference>
<keyword evidence="1" id="KW-0732">Signal</keyword>
<protein>
    <recommendedName>
        <fullName evidence="4">Serine aminopeptidase S33 domain-containing protein</fullName>
    </recommendedName>
</protein>
<evidence type="ECO:0000313" key="3">
    <source>
        <dbReference type="Proteomes" id="UP000008141"/>
    </source>
</evidence>
<dbReference type="OrthoDB" id="10022521at2759"/>
<gene>
    <name evidence="2" type="ORF">CHLNCDRAFT_51615</name>
</gene>
<evidence type="ECO:0000256" key="1">
    <source>
        <dbReference type="SAM" id="SignalP"/>
    </source>
</evidence>
<dbReference type="RefSeq" id="XP_005848937.1">
    <property type="nucleotide sequence ID" value="XM_005848875.1"/>
</dbReference>
<keyword evidence="3" id="KW-1185">Reference proteome</keyword>
<dbReference type="EMBL" id="GL433841">
    <property type="protein sequence ID" value="EFN56835.1"/>
    <property type="molecule type" value="Genomic_DNA"/>
</dbReference>
<dbReference type="AlphaFoldDB" id="E1ZBD4"/>
<sequence length="374" mass="39723">MALHQRTSAAALLAACLAAAAAAAPVGDGAVNAYGQPLLTPSTFTMRGRQVFYEIPAAPILGVLAMMHGCAHDASDFWPRDASACPECDGLPEEVAHTKQALARGYAAIAVDASDATRCFGWHADGEDVAAILQHWIKQNNFTAKPLYLVGVSAGASLVLKLPRLLRVHGVISEVLGVQLDAWGMEELGAAFPPTAYVSMPRDARTAARIADNQLLLRRYGVPTDVLLVQPQPFTSDFLSNRSALFSPELAAKVVAALRATGLLDGAGVLLQDPRYTALPWRARVAAAVPELAAGAGDSLVADASHVGEELNRAYAMHEIVGDHLTACLAWLEARGTLPLAGLAQQFAAARLPGPRLRDLSPRRLGMLPMRRRR</sequence>
<evidence type="ECO:0008006" key="4">
    <source>
        <dbReference type="Google" id="ProtNLM"/>
    </source>
</evidence>
<dbReference type="SUPFAM" id="SSF53474">
    <property type="entry name" value="alpha/beta-Hydrolases"/>
    <property type="match status" value="1"/>
</dbReference>
<dbReference type="PANTHER" id="PTHR35128:SF1">
    <property type="entry name" value="SECRETION-REGULATING GUANINE NUCLEOTIDE EXCHANGE FACTOR"/>
    <property type="match status" value="1"/>
</dbReference>
<reference evidence="2 3" key="1">
    <citation type="journal article" date="2010" name="Plant Cell">
        <title>The Chlorella variabilis NC64A genome reveals adaptation to photosymbiosis, coevolution with viruses, and cryptic sex.</title>
        <authorList>
            <person name="Blanc G."/>
            <person name="Duncan G."/>
            <person name="Agarkova I."/>
            <person name="Borodovsky M."/>
            <person name="Gurnon J."/>
            <person name="Kuo A."/>
            <person name="Lindquist E."/>
            <person name="Lucas S."/>
            <person name="Pangilinan J."/>
            <person name="Polle J."/>
            <person name="Salamov A."/>
            <person name="Terry A."/>
            <person name="Yamada T."/>
            <person name="Dunigan D.D."/>
            <person name="Grigoriev I.V."/>
            <person name="Claverie J.M."/>
            <person name="Van Etten J.L."/>
        </authorList>
    </citation>
    <scope>NUCLEOTIDE SEQUENCE [LARGE SCALE GENOMIC DNA]</scope>
    <source>
        <strain evidence="2 3">NC64A</strain>
    </source>
</reference>
<accession>E1ZBD4</accession>
<dbReference type="InterPro" id="IPR029058">
    <property type="entry name" value="AB_hydrolase_fold"/>
</dbReference>
<name>E1ZBD4_CHLVA</name>
<organism evidence="3">
    <name type="scientific">Chlorella variabilis</name>
    <name type="common">Green alga</name>
    <dbReference type="NCBI Taxonomy" id="554065"/>
    <lineage>
        <taxon>Eukaryota</taxon>
        <taxon>Viridiplantae</taxon>
        <taxon>Chlorophyta</taxon>
        <taxon>core chlorophytes</taxon>
        <taxon>Trebouxiophyceae</taxon>
        <taxon>Chlorellales</taxon>
        <taxon>Chlorellaceae</taxon>
        <taxon>Chlorella clade</taxon>
        <taxon>Chlorella</taxon>
    </lineage>
</organism>
<dbReference type="Gene3D" id="3.40.50.1820">
    <property type="entry name" value="alpha/beta hydrolase"/>
    <property type="match status" value="1"/>
</dbReference>
<proteinExistence type="predicted"/>
<dbReference type="PANTHER" id="PTHR35128">
    <property type="entry name" value="SECRETION-REGULATING GUANINE NUCLEOTIDE EXCHANGE FACTOR"/>
    <property type="match status" value="1"/>
</dbReference>
<feature type="chain" id="PRO_5003156159" description="Serine aminopeptidase S33 domain-containing protein" evidence="1">
    <location>
        <begin position="24"/>
        <end position="374"/>
    </location>
</feature>
<dbReference type="Proteomes" id="UP000008141">
    <property type="component" value="Unassembled WGS sequence"/>
</dbReference>
<dbReference type="KEGG" id="cvr:CHLNCDRAFT_51615"/>
<feature type="signal peptide" evidence="1">
    <location>
        <begin position="1"/>
        <end position="23"/>
    </location>
</feature>